<dbReference type="GO" id="GO:1904680">
    <property type="term" value="F:peptide transmembrane transporter activity"/>
    <property type="evidence" value="ECO:0007669"/>
    <property type="project" value="InterPro"/>
</dbReference>
<feature type="transmembrane region" description="Helical" evidence="7">
    <location>
        <begin position="129"/>
        <end position="151"/>
    </location>
</feature>
<feature type="domain" description="ABC transmembrane type-1" evidence="9">
    <location>
        <begin position="1"/>
        <end position="271"/>
    </location>
</feature>
<dbReference type="PANTHER" id="PTHR24221:SF654">
    <property type="entry name" value="ATP-BINDING CASSETTE SUB-FAMILY B MEMBER 6"/>
    <property type="match status" value="1"/>
</dbReference>
<dbReference type="PROSITE" id="PS50929">
    <property type="entry name" value="ABC_TM1F"/>
    <property type="match status" value="1"/>
</dbReference>
<proteinExistence type="predicted"/>
<keyword evidence="5 7" id="KW-1133">Transmembrane helix</keyword>
<name>A0A1W2G9F9_REIFA</name>
<evidence type="ECO:0000256" key="6">
    <source>
        <dbReference type="ARBA" id="ARBA00023136"/>
    </source>
</evidence>
<dbReference type="SUPFAM" id="SSF52540">
    <property type="entry name" value="P-loop containing nucleoside triphosphate hydrolases"/>
    <property type="match status" value="1"/>
</dbReference>
<dbReference type="GO" id="GO:0016887">
    <property type="term" value="F:ATP hydrolysis activity"/>
    <property type="evidence" value="ECO:0007669"/>
    <property type="project" value="InterPro"/>
</dbReference>
<keyword evidence="11" id="KW-1185">Reference proteome</keyword>
<dbReference type="SUPFAM" id="SSF90123">
    <property type="entry name" value="ABC transporter transmembrane region"/>
    <property type="match status" value="1"/>
</dbReference>
<dbReference type="GO" id="GO:0140359">
    <property type="term" value="F:ABC-type transporter activity"/>
    <property type="evidence" value="ECO:0007669"/>
    <property type="project" value="InterPro"/>
</dbReference>
<dbReference type="GO" id="GO:0005524">
    <property type="term" value="F:ATP binding"/>
    <property type="evidence" value="ECO:0007669"/>
    <property type="project" value="UniProtKB-KW"/>
</dbReference>
<dbReference type="InterPro" id="IPR039421">
    <property type="entry name" value="Type_1_exporter"/>
</dbReference>
<organism evidence="10 11">
    <name type="scientific">Reichenbachiella faecimaris</name>
    <dbReference type="NCBI Taxonomy" id="692418"/>
    <lineage>
        <taxon>Bacteria</taxon>
        <taxon>Pseudomonadati</taxon>
        <taxon>Bacteroidota</taxon>
        <taxon>Cytophagia</taxon>
        <taxon>Cytophagales</taxon>
        <taxon>Reichenbachiellaceae</taxon>
        <taxon>Reichenbachiella</taxon>
    </lineage>
</organism>
<keyword evidence="3" id="KW-0547">Nucleotide-binding</keyword>
<feature type="transmembrane region" description="Helical" evidence="7">
    <location>
        <begin position="35"/>
        <end position="56"/>
    </location>
</feature>
<dbReference type="InterPro" id="IPR036640">
    <property type="entry name" value="ABC1_TM_sf"/>
</dbReference>
<feature type="domain" description="ABC transporter" evidence="8">
    <location>
        <begin position="310"/>
        <end position="526"/>
    </location>
</feature>
<dbReference type="Pfam" id="PF00005">
    <property type="entry name" value="ABC_tran"/>
    <property type="match status" value="1"/>
</dbReference>
<dbReference type="PANTHER" id="PTHR24221">
    <property type="entry name" value="ATP-BINDING CASSETTE SUB-FAMILY B"/>
    <property type="match status" value="1"/>
</dbReference>
<evidence type="ECO:0000256" key="3">
    <source>
        <dbReference type="ARBA" id="ARBA00022741"/>
    </source>
</evidence>
<keyword evidence="2 7" id="KW-0812">Transmembrane</keyword>
<dbReference type="AlphaFoldDB" id="A0A1W2G9F9"/>
<gene>
    <name evidence="10" type="ORF">SAMN04488029_1339</name>
</gene>
<evidence type="ECO:0000256" key="2">
    <source>
        <dbReference type="ARBA" id="ARBA00022692"/>
    </source>
</evidence>
<keyword evidence="4 10" id="KW-0067">ATP-binding</keyword>
<dbReference type="InterPro" id="IPR027417">
    <property type="entry name" value="P-loop_NTPase"/>
</dbReference>
<dbReference type="GO" id="GO:0034040">
    <property type="term" value="F:ATPase-coupled lipid transmembrane transporter activity"/>
    <property type="evidence" value="ECO:0007669"/>
    <property type="project" value="TreeGrafter"/>
</dbReference>
<keyword evidence="6 7" id="KW-0472">Membrane</keyword>
<dbReference type="Pfam" id="PF00664">
    <property type="entry name" value="ABC_membrane"/>
    <property type="match status" value="1"/>
</dbReference>
<evidence type="ECO:0000259" key="9">
    <source>
        <dbReference type="PROSITE" id="PS50929"/>
    </source>
</evidence>
<evidence type="ECO:0000313" key="11">
    <source>
        <dbReference type="Proteomes" id="UP000192472"/>
    </source>
</evidence>
<dbReference type="NCBIfam" id="TIGR01194">
    <property type="entry name" value="cyc_pep_trnsptr"/>
    <property type="match status" value="1"/>
</dbReference>
<comment type="subcellular location">
    <subcellularLocation>
        <location evidence="1">Cell membrane</location>
        <topology evidence="1">Multi-pass membrane protein</topology>
    </subcellularLocation>
</comment>
<dbReference type="EMBL" id="FWYF01000001">
    <property type="protein sequence ID" value="SMD32978.1"/>
    <property type="molecule type" value="Genomic_DNA"/>
</dbReference>
<dbReference type="InterPro" id="IPR003439">
    <property type="entry name" value="ABC_transporter-like_ATP-bd"/>
</dbReference>
<sequence length="526" mass="60410">MVSALSGICSTYVIKLIHQYINFGLVEAQSFFIEFASAVTCFGVFGVLSSYFISVLTQSMILKLRVEMSSKILNASYQKIEQRLDHVLPVLTTDINFVSASMNRLPPVVTGLATAIGCLIYLFYLSWMLTLGCTLIFAFGFLINYLALPYLKKYSEQARDEWDKIHKNFEGVVMGMKELKLNHEHRENFIRKNVEPNCLKEQQYRVKEETLYAVSARVVEVVLFMGVGILIYVIDGSVWITTESFGNYLLVLLFTVAPLATVSGFIKHIKRTQISLNKIDQIGISLEEELEDCQTGPEELEWNPRFDPIFSLSQVYFNYGNDENFSIGPLNLDVKKGEIIYVVGGNGSGKTTFIKMLTGLYQIADGELWFKNQKIELQHLDYYRKHFAGVFTDYHLFDDLHHIKADMMEKNAQPLLEQLEIDHKVQIVDGKISTTRLSYGQRKRLAMMISILEDKEIYIFDEWAANQDPYFKEIFYTKLLPQLKAKEKTIIAISHDEKYFSFADRVVKMEEGQLVSIHFQKDVLPG</sequence>
<dbReference type="Gene3D" id="1.20.1560.10">
    <property type="entry name" value="ABC transporter type 1, transmembrane domain"/>
    <property type="match status" value="1"/>
</dbReference>
<feature type="transmembrane region" description="Helical" evidence="7">
    <location>
        <begin position="105"/>
        <end position="123"/>
    </location>
</feature>
<reference evidence="10 11" key="1">
    <citation type="submission" date="2017-04" db="EMBL/GenBank/DDBJ databases">
        <authorList>
            <person name="Afonso C.L."/>
            <person name="Miller P.J."/>
            <person name="Scott M.A."/>
            <person name="Spackman E."/>
            <person name="Goraichik I."/>
            <person name="Dimitrov K.M."/>
            <person name="Suarez D.L."/>
            <person name="Swayne D.E."/>
        </authorList>
    </citation>
    <scope>NUCLEOTIDE SEQUENCE [LARGE SCALE GENOMIC DNA]</scope>
    <source>
        <strain evidence="10 11">DSM 26133</strain>
    </source>
</reference>
<dbReference type="Gene3D" id="3.40.50.300">
    <property type="entry name" value="P-loop containing nucleotide triphosphate hydrolases"/>
    <property type="match status" value="1"/>
</dbReference>
<dbReference type="RefSeq" id="WP_245827004.1">
    <property type="nucleotide sequence ID" value="NZ_FWYF01000001.1"/>
</dbReference>
<dbReference type="GO" id="GO:0005886">
    <property type="term" value="C:plasma membrane"/>
    <property type="evidence" value="ECO:0007669"/>
    <property type="project" value="UniProtKB-SubCell"/>
</dbReference>
<evidence type="ECO:0000256" key="4">
    <source>
        <dbReference type="ARBA" id="ARBA00022840"/>
    </source>
</evidence>
<dbReference type="InterPro" id="IPR003593">
    <property type="entry name" value="AAA+_ATPase"/>
</dbReference>
<dbReference type="PROSITE" id="PS50893">
    <property type="entry name" value="ABC_TRANSPORTER_2"/>
    <property type="match status" value="1"/>
</dbReference>
<evidence type="ECO:0000256" key="5">
    <source>
        <dbReference type="ARBA" id="ARBA00022989"/>
    </source>
</evidence>
<dbReference type="STRING" id="692418.SAMN04488029_1339"/>
<dbReference type="InterPro" id="IPR011527">
    <property type="entry name" value="ABC1_TM_dom"/>
</dbReference>
<dbReference type="InterPro" id="IPR005898">
    <property type="entry name" value="Cyc_pep_transpt_SyrD/YojI"/>
</dbReference>
<accession>A0A1W2G9F9</accession>
<feature type="transmembrane region" description="Helical" evidence="7">
    <location>
        <begin position="245"/>
        <end position="266"/>
    </location>
</feature>
<protein>
    <submittedName>
        <fullName evidence="10">Putative ATP-binding cassette transporter</fullName>
    </submittedName>
</protein>
<dbReference type="Proteomes" id="UP000192472">
    <property type="component" value="Unassembled WGS sequence"/>
</dbReference>
<dbReference type="GO" id="GO:0015833">
    <property type="term" value="P:peptide transport"/>
    <property type="evidence" value="ECO:0007669"/>
    <property type="project" value="InterPro"/>
</dbReference>
<evidence type="ECO:0000256" key="7">
    <source>
        <dbReference type="SAM" id="Phobius"/>
    </source>
</evidence>
<feature type="transmembrane region" description="Helical" evidence="7">
    <location>
        <begin position="210"/>
        <end position="233"/>
    </location>
</feature>
<dbReference type="SMART" id="SM00382">
    <property type="entry name" value="AAA"/>
    <property type="match status" value="1"/>
</dbReference>
<evidence type="ECO:0000256" key="1">
    <source>
        <dbReference type="ARBA" id="ARBA00004651"/>
    </source>
</evidence>
<evidence type="ECO:0000313" key="10">
    <source>
        <dbReference type="EMBL" id="SMD32978.1"/>
    </source>
</evidence>
<evidence type="ECO:0000259" key="8">
    <source>
        <dbReference type="PROSITE" id="PS50893"/>
    </source>
</evidence>